<evidence type="ECO:0000313" key="2">
    <source>
        <dbReference type="EMBL" id="TWB19040.1"/>
    </source>
</evidence>
<gene>
    <name evidence="2" type="ORF">FBZ89_10897</name>
</gene>
<feature type="domain" description="NAD(P)-binding" evidence="1">
    <location>
        <begin position="7"/>
        <end position="193"/>
    </location>
</feature>
<sequence length="204" mass="21322">MKIALIGATGNVGTRILAELRRRGHTVTAIARDVAKVRPQDGVTAKAGDTGDAAGLAPLLAGHDAVISSTRFQGLDLSSLLSAIKSAGVKRLLMVGGAGSLEVAPGLALIDTPEFPAAYKVEAGAGRDVLNALRQGDTGVEWTFLSPSAFFFAGDRTGRFRLADDQLLVDATGKSQVSYEDFAVALVDEVENPAHANRRFTVGY</sequence>
<dbReference type="RefSeq" id="WP_145750705.1">
    <property type="nucleotide sequence ID" value="NZ_VITN01000008.1"/>
</dbReference>
<dbReference type="EMBL" id="VITN01000008">
    <property type="protein sequence ID" value="TWB19040.1"/>
    <property type="molecule type" value="Genomic_DNA"/>
</dbReference>
<dbReference type="PANTHER" id="PTHR43355:SF2">
    <property type="entry name" value="FLAVIN REDUCTASE (NADPH)"/>
    <property type="match status" value="1"/>
</dbReference>
<dbReference type="OrthoDB" id="7352421at2"/>
<proteinExistence type="predicted"/>
<dbReference type="PANTHER" id="PTHR43355">
    <property type="entry name" value="FLAVIN REDUCTASE (NADPH)"/>
    <property type="match status" value="1"/>
</dbReference>
<dbReference type="GO" id="GO:0016646">
    <property type="term" value="F:oxidoreductase activity, acting on the CH-NH group of donors, NAD or NADP as acceptor"/>
    <property type="evidence" value="ECO:0007669"/>
    <property type="project" value="TreeGrafter"/>
</dbReference>
<dbReference type="InterPro" id="IPR016040">
    <property type="entry name" value="NAD(P)-bd_dom"/>
</dbReference>
<dbReference type="InterPro" id="IPR036291">
    <property type="entry name" value="NAD(P)-bd_dom_sf"/>
</dbReference>
<accession>A0A560FBT1</accession>
<dbReference type="SUPFAM" id="SSF51735">
    <property type="entry name" value="NAD(P)-binding Rossmann-fold domains"/>
    <property type="match status" value="1"/>
</dbReference>
<comment type="caution">
    <text evidence="2">The sequence shown here is derived from an EMBL/GenBank/DDBJ whole genome shotgun (WGS) entry which is preliminary data.</text>
</comment>
<dbReference type="Gene3D" id="3.40.50.720">
    <property type="entry name" value="NAD(P)-binding Rossmann-like Domain"/>
    <property type="match status" value="1"/>
</dbReference>
<reference evidence="2 3" key="1">
    <citation type="submission" date="2019-06" db="EMBL/GenBank/DDBJ databases">
        <title>Genomic Encyclopedia of Type Strains, Phase IV (KMG-V): Genome sequencing to study the core and pangenomes of soil and plant-associated prokaryotes.</title>
        <authorList>
            <person name="Whitman W."/>
        </authorList>
    </citation>
    <scope>NUCLEOTIDE SEQUENCE [LARGE SCALE GENOMIC DNA]</scope>
    <source>
        <strain evidence="2 3">BR 11880</strain>
    </source>
</reference>
<dbReference type="InterPro" id="IPR051606">
    <property type="entry name" value="Polyketide_Oxido-like"/>
</dbReference>
<dbReference type="Pfam" id="PF13460">
    <property type="entry name" value="NAD_binding_10"/>
    <property type="match status" value="1"/>
</dbReference>
<dbReference type="Proteomes" id="UP000319859">
    <property type="component" value="Unassembled WGS sequence"/>
</dbReference>
<protein>
    <recommendedName>
        <fullName evidence="1">NAD(P)-binding domain-containing protein</fullName>
    </recommendedName>
</protein>
<evidence type="ECO:0000259" key="1">
    <source>
        <dbReference type="Pfam" id="PF13460"/>
    </source>
</evidence>
<evidence type="ECO:0000313" key="3">
    <source>
        <dbReference type="Proteomes" id="UP000319859"/>
    </source>
</evidence>
<organism evidence="2 3">
    <name type="scientific">Nitrospirillum amazonense</name>
    <dbReference type="NCBI Taxonomy" id="28077"/>
    <lineage>
        <taxon>Bacteria</taxon>
        <taxon>Pseudomonadati</taxon>
        <taxon>Pseudomonadota</taxon>
        <taxon>Alphaproteobacteria</taxon>
        <taxon>Rhodospirillales</taxon>
        <taxon>Azospirillaceae</taxon>
        <taxon>Nitrospirillum</taxon>
    </lineage>
</organism>
<dbReference type="AlphaFoldDB" id="A0A560FBT1"/>
<name>A0A560FBT1_9PROT</name>